<dbReference type="eggNOG" id="COG2608">
    <property type="taxonomic scope" value="Bacteria"/>
</dbReference>
<dbReference type="InterPro" id="IPR006121">
    <property type="entry name" value="HMA_dom"/>
</dbReference>
<dbReference type="EMBL" id="CP003642">
    <property type="protein sequence ID" value="AFZ23792.1"/>
    <property type="molecule type" value="Genomic_DNA"/>
</dbReference>
<dbReference type="PATRIC" id="fig|56107.3.peg.1701"/>
<reference evidence="2 3" key="1">
    <citation type="submission" date="2012-06" db="EMBL/GenBank/DDBJ databases">
        <title>Finished chromosome of genome of Cylindrospermum stagnale PCC 7417.</title>
        <authorList>
            <consortium name="US DOE Joint Genome Institute"/>
            <person name="Gugger M."/>
            <person name="Coursin T."/>
            <person name="Rippka R."/>
            <person name="Tandeau De Marsac N."/>
            <person name="Huntemann M."/>
            <person name="Wei C.-L."/>
            <person name="Han J."/>
            <person name="Detter J.C."/>
            <person name="Han C."/>
            <person name="Tapia R."/>
            <person name="Chen A."/>
            <person name="Kyrpides N."/>
            <person name="Mavromatis K."/>
            <person name="Markowitz V."/>
            <person name="Szeto E."/>
            <person name="Ivanova N."/>
            <person name="Pagani I."/>
            <person name="Pati A."/>
            <person name="Goodwin L."/>
            <person name="Nordberg H.P."/>
            <person name="Cantor M.N."/>
            <person name="Hua S.X."/>
            <person name="Woyke T."/>
            <person name="Kerfeld C.A."/>
        </authorList>
    </citation>
    <scope>NUCLEOTIDE SEQUENCE [LARGE SCALE GENOMIC DNA]</scope>
    <source>
        <strain evidence="2 3">PCC 7417</strain>
    </source>
</reference>
<dbReference type="Proteomes" id="UP000010475">
    <property type="component" value="Chromosome"/>
</dbReference>
<dbReference type="Pfam" id="PF00403">
    <property type="entry name" value="HMA"/>
    <property type="match status" value="1"/>
</dbReference>
<proteinExistence type="predicted"/>
<evidence type="ECO:0000259" key="1">
    <source>
        <dbReference type="Pfam" id="PF00403"/>
    </source>
</evidence>
<protein>
    <submittedName>
        <fullName evidence="2">Copper chaperone</fullName>
    </submittedName>
</protein>
<dbReference type="GO" id="GO:0046872">
    <property type="term" value="F:metal ion binding"/>
    <property type="evidence" value="ECO:0007669"/>
    <property type="project" value="InterPro"/>
</dbReference>
<evidence type="ECO:0000313" key="3">
    <source>
        <dbReference type="Proteomes" id="UP000010475"/>
    </source>
</evidence>
<dbReference type="RefSeq" id="WP_015207048.1">
    <property type="nucleotide sequence ID" value="NC_019757.1"/>
</dbReference>
<accession>K9WW90</accession>
<dbReference type="OrthoDB" id="516025at2"/>
<keyword evidence="3" id="KW-1185">Reference proteome</keyword>
<dbReference type="InterPro" id="IPR036163">
    <property type="entry name" value="HMA_dom_sf"/>
</dbReference>
<gene>
    <name evidence="2" type="ORF">Cylst_1508</name>
</gene>
<organism evidence="2 3">
    <name type="scientific">Cylindrospermum stagnale PCC 7417</name>
    <dbReference type="NCBI Taxonomy" id="56107"/>
    <lineage>
        <taxon>Bacteria</taxon>
        <taxon>Bacillati</taxon>
        <taxon>Cyanobacteriota</taxon>
        <taxon>Cyanophyceae</taxon>
        <taxon>Nostocales</taxon>
        <taxon>Nostocaceae</taxon>
        <taxon>Cylindrospermum</taxon>
    </lineage>
</organism>
<dbReference type="AlphaFoldDB" id="K9WW90"/>
<dbReference type="SUPFAM" id="SSF55008">
    <property type="entry name" value="HMA, heavy metal-associated domain"/>
    <property type="match status" value="1"/>
</dbReference>
<dbReference type="STRING" id="56107.Cylst_1508"/>
<dbReference type="HOGENOM" id="CLU_134973_5_2_3"/>
<sequence>MALKLKVSNLACDKCAETITQSIHTMMPDAKVNVDVDAKTVTVDSVAFESIASEESIKQVIVAAGYKIEGY</sequence>
<name>K9WW90_9NOST</name>
<dbReference type="KEGG" id="csg:Cylst_1508"/>
<dbReference type="Gene3D" id="3.30.70.100">
    <property type="match status" value="1"/>
</dbReference>
<feature type="domain" description="HMA" evidence="1">
    <location>
        <begin position="5"/>
        <end position="67"/>
    </location>
</feature>
<evidence type="ECO:0000313" key="2">
    <source>
        <dbReference type="EMBL" id="AFZ23792.1"/>
    </source>
</evidence>